<dbReference type="Gene3D" id="3.10.20.30">
    <property type="match status" value="1"/>
</dbReference>
<protein>
    <submittedName>
        <fullName evidence="4">Oxidoreductase</fullName>
    </submittedName>
</protein>
<dbReference type="Gene3D" id="2.40.30.10">
    <property type="entry name" value="Translation factors"/>
    <property type="match status" value="1"/>
</dbReference>
<dbReference type="PANTHER" id="PTHR47354:SF5">
    <property type="entry name" value="PROTEIN RFBI"/>
    <property type="match status" value="1"/>
</dbReference>
<dbReference type="SUPFAM" id="SSF54292">
    <property type="entry name" value="2Fe-2S ferredoxin-like"/>
    <property type="match status" value="1"/>
</dbReference>
<dbReference type="InterPro" id="IPR036010">
    <property type="entry name" value="2Fe-2S_ferredoxin-like_sf"/>
</dbReference>
<reference evidence="4 5" key="1">
    <citation type="submission" date="2023-03" db="EMBL/GenBank/DDBJ databases">
        <title>Draft genome sequence of Thalassotalea eurytherma JCM 18482T.</title>
        <authorList>
            <person name="Sawabe T."/>
        </authorList>
    </citation>
    <scope>NUCLEOTIDE SEQUENCE [LARGE SCALE GENOMIC DNA]</scope>
    <source>
        <strain evidence="4 5">JCM 18482</strain>
    </source>
</reference>
<dbReference type="InterPro" id="IPR017927">
    <property type="entry name" value="FAD-bd_FR_type"/>
</dbReference>
<dbReference type="SUPFAM" id="SSF52343">
    <property type="entry name" value="Ferredoxin reductase-like, C-terminal NADP-linked domain"/>
    <property type="match status" value="1"/>
</dbReference>
<dbReference type="PANTHER" id="PTHR47354">
    <property type="entry name" value="NADH OXIDOREDUCTASE HCR"/>
    <property type="match status" value="1"/>
</dbReference>
<organism evidence="4 5">
    <name type="scientific">Thalassotalea eurytherma</name>
    <dbReference type="NCBI Taxonomy" id="1144278"/>
    <lineage>
        <taxon>Bacteria</taxon>
        <taxon>Pseudomonadati</taxon>
        <taxon>Pseudomonadota</taxon>
        <taxon>Gammaproteobacteria</taxon>
        <taxon>Alteromonadales</taxon>
        <taxon>Colwelliaceae</taxon>
        <taxon>Thalassotalea</taxon>
    </lineage>
</organism>
<dbReference type="InterPro" id="IPR008333">
    <property type="entry name" value="Cbr1-like_FAD-bd_dom"/>
</dbReference>
<evidence type="ECO:0000313" key="5">
    <source>
        <dbReference type="Proteomes" id="UP001157133"/>
    </source>
</evidence>
<gene>
    <name evidence="4" type="ORF">theurythT_25460</name>
</gene>
<dbReference type="PRINTS" id="PR00410">
    <property type="entry name" value="PHEHYDRXLASE"/>
</dbReference>
<evidence type="ECO:0000256" key="1">
    <source>
        <dbReference type="ARBA" id="ARBA00023075"/>
    </source>
</evidence>
<dbReference type="EMBL" id="BSSU01000012">
    <property type="protein sequence ID" value="GLX83094.1"/>
    <property type="molecule type" value="Genomic_DNA"/>
</dbReference>
<proteinExistence type="predicted"/>
<keyword evidence="5" id="KW-1185">Reference proteome</keyword>
<evidence type="ECO:0000313" key="4">
    <source>
        <dbReference type="EMBL" id="GLX83094.1"/>
    </source>
</evidence>
<keyword evidence="1" id="KW-0830">Ubiquinone</keyword>
<dbReference type="InterPro" id="IPR050415">
    <property type="entry name" value="MRET"/>
</dbReference>
<evidence type="ECO:0000256" key="2">
    <source>
        <dbReference type="ARBA" id="ARBA00034078"/>
    </source>
</evidence>
<dbReference type="InterPro" id="IPR012675">
    <property type="entry name" value="Beta-grasp_dom_sf"/>
</dbReference>
<comment type="cofactor">
    <cofactor evidence="2">
        <name>[2Fe-2S] cluster</name>
        <dbReference type="ChEBI" id="CHEBI:190135"/>
    </cofactor>
</comment>
<dbReference type="CDD" id="cd00207">
    <property type="entry name" value="fer2"/>
    <property type="match status" value="1"/>
</dbReference>
<evidence type="ECO:0000259" key="3">
    <source>
        <dbReference type="PROSITE" id="PS51384"/>
    </source>
</evidence>
<dbReference type="Gene3D" id="3.40.50.80">
    <property type="entry name" value="Nucleotide-binding domain of ferredoxin-NADP reductase (FNR) module"/>
    <property type="match status" value="1"/>
</dbReference>
<name>A0ABQ6H6I1_9GAMM</name>
<dbReference type="Proteomes" id="UP001157133">
    <property type="component" value="Unassembled WGS sequence"/>
</dbReference>
<feature type="domain" description="FAD-binding FR-type" evidence="3">
    <location>
        <begin position="39"/>
        <end position="143"/>
    </location>
</feature>
<dbReference type="InterPro" id="IPR039261">
    <property type="entry name" value="FNR_nucleotide-bd"/>
</dbReference>
<dbReference type="InterPro" id="IPR017938">
    <property type="entry name" value="Riboflavin_synthase-like_b-brl"/>
</dbReference>
<dbReference type="PROSITE" id="PS51384">
    <property type="entry name" value="FAD_FR"/>
    <property type="match status" value="1"/>
</dbReference>
<accession>A0ABQ6H6I1</accession>
<dbReference type="RefSeq" id="WP_284208491.1">
    <property type="nucleotide sequence ID" value="NZ_BSSU01000012.1"/>
</dbReference>
<dbReference type="InterPro" id="IPR001433">
    <property type="entry name" value="OxRdtase_FAD/NAD-bd"/>
</dbReference>
<comment type="caution">
    <text evidence="4">The sequence shown here is derived from an EMBL/GenBank/DDBJ whole genome shotgun (WGS) entry which is preliminary data.</text>
</comment>
<dbReference type="Pfam" id="PF00970">
    <property type="entry name" value="FAD_binding_6"/>
    <property type="match status" value="1"/>
</dbReference>
<dbReference type="SUPFAM" id="SSF63380">
    <property type="entry name" value="Riboflavin synthase domain-like"/>
    <property type="match status" value="1"/>
</dbReference>
<dbReference type="Pfam" id="PF00175">
    <property type="entry name" value="NAD_binding_1"/>
    <property type="match status" value="1"/>
</dbReference>
<dbReference type="InterPro" id="IPR001041">
    <property type="entry name" value="2Fe-2S_ferredoxin-type"/>
</dbReference>
<sequence length="351" mass="39262">MKSLINRFSRWGSRNLLHHDSLGGYFEPVIQLFKPNWRAGLYRAQVSDVSLLLEGVVAINLRVDDRWPIHQAGQHIDLTLEIAGKLVTRVFTVASSPNLAKTKNTIRLVVKIQPEGGLTHQLPVLTRGDWVNISAPRGEFVFEESKQSSLFLAAGSGITPFIAILSSLQKERAIAQPIHLIYYAKPEQHLLVDELNELSQQLPRFTFELMSRAVHGDVYEQLSDYINAKLLVCGPNKFYQSAKEFAKIYDCAISAEHFSLMGITESTTSEFEVSLNGKQLSLKNTSPLLNQLLTLGEHVNYGCKIGICHQCQCTKKSGVVKDIRTGQVSDRSEELIQLCVSQVLTDLELET</sequence>